<keyword evidence="1" id="KW-0614">Plasmid</keyword>
<organism evidence="1">
    <name type="scientific">Arthrobacter sp. J3.49</name>
    <dbReference type="NCBI Taxonomy" id="347213"/>
    <lineage>
        <taxon>Bacteria</taxon>
        <taxon>Bacillati</taxon>
        <taxon>Actinomycetota</taxon>
        <taxon>Actinomycetes</taxon>
        <taxon>Micrococcales</taxon>
        <taxon>Micrococcaceae</taxon>
        <taxon>Arthrobacter</taxon>
    </lineage>
</organism>
<dbReference type="AlphaFoldDB" id="I3W1N9"/>
<dbReference type="EMBL" id="JQ418530">
    <property type="protein sequence ID" value="AFK89516.1"/>
    <property type="molecule type" value="Genomic_DNA"/>
</dbReference>
<reference evidence="1" key="1">
    <citation type="submission" date="2012-01" db="EMBL/GenBank/DDBJ databases">
        <authorList>
            <person name="Summers A.O."/>
            <person name="Wireman J."/>
            <person name="Sale K."/>
        </authorList>
    </citation>
    <scope>NUCLEOTIDE SEQUENCE</scope>
    <source>
        <strain evidence="1">J3-49</strain>
        <plasmid evidence="1">pJ349-116</plasmid>
    </source>
</reference>
<sequence>MPKGLVGGAAQVTGQLPSPPVDFWLLAKLAELCPCRPVYP</sequence>
<geneLocation type="plasmid" evidence="1">
    <name>pJ349-116</name>
</geneLocation>
<name>I3W1N9_9MICC</name>
<accession>I3W1N9</accession>
<protein>
    <submittedName>
        <fullName evidence="1">Uncharacterized protein</fullName>
    </submittedName>
</protein>
<evidence type="ECO:0000313" key="1">
    <source>
        <dbReference type="EMBL" id="AFK89516.1"/>
    </source>
</evidence>
<proteinExistence type="predicted"/>